<dbReference type="InterPro" id="IPR009282">
    <property type="entry name" value="DUF937"/>
</dbReference>
<dbReference type="Pfam" id="PF06078">
    <property type="entry name" value="DUF937"/>
    <property type="match status" value="1"/>
</dbReference>
<comment type="caution">
    <text evidence="1">The sequence shown here is derived from an EMBL/GenBank/DDBJ whole genome shotgun (WGS) entry which is preliminary data.</text>
</comment>
<dbReference type="EMBL" id="QYAD01000003">
    <property type="protein sequence ID" value="MBL3690278.1"/>
    <property type="molecule type" value="Genomic_DNA"/>
</dbReference>
<dbReference type="Proteomes" id="UP001646141">
    <property type="component" value="Unassembled WGS sequence"/>
</dbReference>
<protein>
    <submittedName>
        <fullName evidence="1">DUF937 domain-containing protein</fullName>
    </submittedName>
</protein>
<dbReference type="RefSeq" id="WP_202382385.1">
    <property type="nucleotide sequence ID" value="NZ_BAAAMA010000001.1"/>
</dbReference>
<name>A0ABS1SQB3_9MICO</name>
<gene>
    <name evidence="1" type="ORF">D3226_09925</name>
</gene>
<organism evidence="1 2">
    <name type="scientific">Leucobacter chromiireducens subsp. chromiireducens</name>
    <dbReference type="NCBI Taxonomy" id="660067"/>
    <lineage>
        <taxon>Bacteria</taxon>
        <taxon>Bacillati</taxon>
        <taxon>Actinomycetota</taxon>
        <taxon>Actinomycetes</taxon>
        <taxon>Micrococcales</taxon>
        <taxon>Microbacteriaceae</taxon>
        <taxon>Leucobacter</taxon>
    </lineage>
</organism>
<proteinExistence type="predicted"/>
<accession>A0ABS1SQB3</accession>
<sequence length="208" mass="20253">MAQNADLESLLKNIPLGELAAKFGVDQDTIGAAVQQALPGLIGGMAVNATDAEGAAKLESALEKHQPTEGTVDLGAIDTADGEKIVKHVLGDKKDEVAQALGQQAGDNAIASLVPQLLPLLAPLVMQFLAGKVGGQQGTVAASNDQGGLGGVLGNLLGGLVGGGQQQNAQASGGGLGDLLGGLLGGGQQQSSGGGLGDLLGGLLGGKK</sequence>
<reference evidence="1 2" key="1">
    <citation type="submission" date="2018-09" db="EMBL/GenBank/DDBJ databases">
        <title>Comparative genomics of Leucobacter spp.</title>
        <authorList>
            <person name="Reis A.C."/>
            <person name="Kolvenbach B.A."/>
            <person name="Corvini P.F.X."/>
            <person name="Nunes O.C."/>
        </authorList>
    </citation>
    <scope>NUCLEOTIDE SEQUENCE [LARGE SCALE GENOMIC DNA]</scope>
    <source>
        <strain evidence="1 2">L-1</strain>
    </source>
</reference>
<keyword evidence="2" id="KW-1185">Reference proteome</keyword>
<evidence type="ECO:0000313" key="2">
    <source>
        <dbReference type="Proteomes" id="UP001646141"/>
    </source>
</evidence>
<evidence type="ECO:0000313" key="1">
    <source>
        <dbReference type="EMBL" id="MBL3690278.1"/>
    </source>
</evidence>